<name>A0A382ZJF1_9ZZZZ</name>
<proteinExistence type="predicted"/>
<reference evidence="1" key="1">
    <citation type="submission" date="2018-05" db="EMBL/GenBank/DDBJ databases">
        <authorList>
            <person name="Lanie J.A."/>
            <person name="Ng W.-L."/>
            <person name="Kazmierczak K.M."/>
            <person name="Andrzejewski T.M."/>
            <person name="Davidsen T.M."/>
            <person name="Wayne K.J."/>
            <person name="Tettelin H."/>
            <person name="Glass J.I."/>
            <person name="Rusch D."/>
            <person name="Podicherti R."/>
            <person name="Tsui H.-C.T."/>
            <person name="Winkler M.E."/>
        </authorList>
    </citation>
    <scope>NUCLEOTIDE SEQUENCE</scope>
</reference>
<organism evidence="1">
    <name type="scientific">marine metagenome</name>
    <dbReference type="NCBI Taxonomy" id="408172"/>
    <lineage>
        <taxon>unclassified sequences</taxon>
        <taxon>metagenomes</taxon>
        <taxon>ecological metagenomes</taxon>
    </lineage>
</organism>
<sequence length="257" mass="27610">DEGSGAKPFYFKMTGTGILSNRTYFAKEITVSSTEYPKYCTIHDKHLVVAGAATSPNTIYYSGTSDIDDFTSDGSGSILLDDQVVALRSFRDDLIIFCKNSIYKLININVAATIAVQPLVDNLGCLDGRSVQEIGGDLVFLAPDGIRTLAGTARIGDVELGVVSRAIQPIIKTISDNIGDYNVSTIVIRDKSQYRLYYGDASTGDASKGLIGTLKTSKEGVTQFQWAETFRIDASSSATSGFNAAGVEKYFHGDYAG</sequence>
<dbReference type="AlphaFoldDB" id="A0A382ZJF1"/>
<accession>A0A382ZJF1</accession>
<gene>
    <name evidence="1" type="ORF">METZ01_LOCUS448407</name>
</gene>
<dbReference type="EMBL" id="UINC01184368">
    <property type="protein sequence ID" value="SVD95553.1"/>
    <property type="molecule type" value="Genomic_DNA"/>
</dbReference>
<protein>
    <submittedName>
        <fullName evidence="1">Uncharacterized protein</fullName>
    </submittedName>
</protein>
<feature type="non-terminal residue" evidence="1">
    <location>
        <position position="257"/>
    </location>
</feature>
<feature type="non-terminal residue" evidence="1">
    <location>
        <position position="1"/>
    </location>
</feature>
<evidence type="ECO:0000313" key="1">
    <source>
        <dbReference type="EMBL" id="SVD95553.1"/>
    </source>
</evidence>